<keyword evidence="2 5" id="KW-0647">Proteasome</keyword>
<feature type="domain" description="PCI" evidence="4">
    <location>
        <begin position="300"/>
        <end position="477"/>
    </location>
</feature>
<dbReference type="GO" id="GO:0005737">
    <property type="term" value="C:cytoplasm"/>
    <property type="evidence" value="ECO:0007669"/>
    <property type="project" value="TreeGrafter"/>
</dbReference>
<reference evidence="5 6" key="1">
    <citation type="journal article" date="2014" name="PLoS ONE">
        <title>De novo Genome Assembly of the Fungal Plant Pathogen Pyrenophora semeniperda.</title>
        <authorList>
            <person name="Soliai M.M."/>
            <person name="Meyer S.E."/>
            <person name="Udall J.A."/>
            <person name="Elzinga D.E."/>
            <person name="Hermansen R.A."/>
            <person name="Bodily P.M."/>
            <person name="Hart A.A."/>
            <person name="Coleman C.E."/>
        </authorList>
    </citation>
    <scope>NUCLEOTIDE SEQUENCE [LARGE SCALE GENOMIC DNA]</scope>
    <source>
        <strain evidence="5 6">CCB06</strain>
        <tissue evidence="5">Mycelium</tissue>
    </source>
</reference>
<evidence type="ECO:0000313" key="5">
    <source>
        <dbReference type="EMBL" id="RMZ72342.1"/>
    </source>
</evidence>
<dbReference type="EMBL" id="KE747829">
    <property type="protein sequence ID" value="RMZ72342.1"/>
    <property type="molecule type" value="Genomic_DNA"/>
</dbReference>
<dbReference type="Pfam" id="PF18098">
    <property type="entry name" value="RPN5_C"/>
    <property type="match status" value="1"/>
</dbReference>
<organism evidence="5 6">
    <name type="scientific">Pyrenophora seminiperda CCB06</name>
    <dbReference type="NCBI Taxonomy" id="1302712"/>
    <lineage>
        <taxon>Eukaryota</taxon>
        <taxon>Fungi</taxon>
        <taxon>Dikarya</taxon>
        <taxon>Ascomycota</taxon>
        <taxon>Pezizomycotina</taxon>
        <taxon>Dothideomycetes</taxon>
        <taxon>Pleosporomycetidae</taxon>
        <taxon>Pleosporales</taxon>
        <taxon>Pleosporineae</taxon>
        <taxon>Pleosporaceae</taxon>
        <taxon>Pyrenophora</taxon>
    </lineage>
</organism>
<dbReference type="PANTHER" id="PTHR10855">
    <property type="entry name" value="26S PROTEASOME NON-ATPASE REGULATORY SUBUNIT 12/COP9 SIGNALOSOME COMPLEX SUBUNIT 4"/>
    <property type="match status" value="1"/>
</dbReference>
<dbReference type="PANTHER" id="PTHR10855:SF1">
    <property type="entry name" value="26S PROTEASOME NON-ATPASE REGULATORY SUBUNIT 12"/>
    <property type="match status" value="1"/>
</dbReference>
<gene>
    <name evidence="5" type="ORF">GMOD_00007369</name>
</gene>
<evidence type="ECO:0000313" key="6">
    <source>
        <dbReference type="Proteomes" id="UP000265663"/>
    </source>
</evidence>
<dbReference type="AlphaFoldDB" id="A0A3M7MD01"/>
<proteinExistence type="inferred from homology"/>
<evidence type="ECO:0000256" key="1">
    <source>
        <dbReference type="ARBA" id="ARBA00006397"/>
    </source>
</evidence>
<dbReference type="InterPro" id="IPR000717">
    <property type="entry name" value="PCI_dom"/>
</dbReference>
<evidence type="ECO:0000256" key="3">
    <source>
        <dbReference type="SAM" id="MobiDB-lite"/>
    </source>
</evidence>
<keyword evidence="6" id="KW-1185">Reference proteome</keyword>
<dbReference type="Proteomes" id="UP000265663">
    <property type="component" value="Unassembled WGS sequence"/>
</dbReference>
<dbReference type="GO" id="GO:0008541">
    <property type="term" value="C:proteasome regulatory particle, lid subcomplex"/>
    <property type="evidence" value="ECO:0007669"/>
    <property type="project" value="TreeGrafter"/>
</dbReference>
<feature type="region of interest" description="Disordered" evidence="3">
    <location>
        <begin position="244"/>
        <end position="277"/>
    </location>
</feature>
<dbReference type="GO" id="GO:0005634">
    <property type="term" value="C:nucleus"/>
    <property type="evidence" value="ECO:0007669"/>
    <property type="project" value="UniProtKB-ARBA"/>
</dbReference>
<sequence>MACPIANYATSASFASESTRVHSSDVHHDPAATMSSGEVLKADKDFTKEADAAIPEAEKLGSSNPQAGIDKLLTLEKQTRQASDLASTSRVIIAIVTIAKNAQDWNLMNEQVLLLSKKHGQLKQATTKMVQTVMTFLDETPNLETKLSVIETLRTVTEGKIFVEVERARVTRILSNIKKEQGDIDSATDILCELQVETFGSMTRREKTEFILQQVALCIQKGDWTQAGILSRKISTRYFARRPKKTPEQLAKDQKEREEKEKNRSADDPPIEPEDDVTDLKLKYYEQQITLAKHDDKYLDVCKHYRQVLDTEAVEEDPDKLRAILQRVIYFIILAPYDNEQSDLIHRIQRDSRNSQIPQDAQLVKLFTVPELMRWPMVAKQFGPHLTETDVFDADKADSDDPKAFQRWQHLRKRVIEHNVRVVAKYYTRIQIPRLTELLDLTEDETEKNISELVSAKTIYAKIDRPARIVTFSKPRDADDVLNEWSGNMKSLLGLLERVDHLITKEEMMARIQPTKVDKSKAAKGKAK</sequence>
<dbReference type="InterPro" id="IPR036388">
    <property type="entry name" value="WH-like_DNA-bd_sf"/>
</dbReference>
<feature type="compositionally biased region" description="Basic and acidic residues" evidence="3">
    <location>
        <begin position="245"/>
        <end position="267"/>
    </location>
</feature>
<dbReference type="Pfam" id="PF22241">
    <property type="entry name" value="PSMD12-CSN4_N"/>
    <property type="match status" value="2"/>
</dbReference>
<dbReference type="PROSITE" id="PS50250">
    <property type="entry name" value="PCI"/>
    <property type="match status" value="1"/>
</dbReference>
<dbReference type="FunFam" id="1.10.10.10:FF:000070">
    <property type="entry name" value="26S proteasome non-ATPase regulatory subunit 12"/>
    <property type="match status" value="1"/>
</dbReference>
<protein>
    <submittedName>
        <fullName evidence="5">26S proteasome non-ATPase regulatory subunit 12</fullName>
    </submittedName>
</protein>
<evidence type="ECO:0000259" key="4">
    <source>
        <dbReference type="PROSITE" id="PS50250"/>
    </source>
</evidence>
<dbReference type="Gene3D" id="1.10.10.10">
    <property type="entry name" value="Winged helix-like DNA-binding domain superfamily/Winged helix DNA-binding domain"/>
    <property type="match status" value="1"/>
</dbReference>
<dbReference type="OrthoDB" id="268763at2759"/>
<dbReference type="InterPro" id="IPR036390">
    <property type="entry name" value="WH_DNA-bd_sf"/>
</dbReference>
<dbReference type="InterPro" id="IPR040134">
    <property type="entry name" value="PSMD12/CSN4"/>
</dbReference>
<dbReference type="SUPFAM" id="SSF46785">
    <property type="entry name" value="Winged helix' DNA-binding domain"/>
    <property type="match status" value="1"/>
</dbReference>
<dbReference type="InterPro" id="IPR040896">
    <property type="entry name" value="RPN5_C"/>
</dbReference>
<dbReference type="Pfam" id="PF01399">
    <property type="entry name" value="PCI"/>
    <property type="match status" value="1"/>
</dbReference>
<accession>A0A3M7MD01</accession>
<comment type="similarity">
    <text evidence="1">Belongs to the proteasome subunit p55 family.</text>
</comment>
<dbReference type="SMART" id="SM00088">
    <property type="entry name" value="PINT"/>
    <property type="match status" value="1"/>
</dbReference>
<name>A0A3M7MD01_9PLEO</name>
<evidence type="ECO:0000256" key="2">
    <source>
        <dbReference type="ARBA" id="ARBA00022942"/>
    </source>
</evidence>
<dbReference type="InterPro" id="IPR054559">
    <property type="entry name" value="PSMD12-CSN4-like_N"/>
</dbReference>